<reference evidence="2 3" key="1">
    <citation type="submission" date="2015-04" db="EMBL/GenBank/DDBJ databases">
        <title>Lasius niger genome sequencing.</title>
        <authorList>
            <person name="Konorov E.A."/>
            <person name="Nikitin M.A."/>
            <person name="Kirill M.V."/>
            <person name="Chang P."/>
        </authorList>
    </citation>
    <scope>NUCLEOTIDE SEQUENCE [LARGE SCALE GENOMIC DNA]</scope>
    <source>
        <tissue evidence="2">Whole</tissue>
    </source>
</reference>
<organism evidence="2 3">
    <name type="scientific">Lasius niger</name>
    <name type="common">Black garden ant</name>
    <dbReference type="NCBI Taxonomy" id="67767"/>
    <lineage>
        <taxon>Eukaryota</taxon>
        <taxon>Metazoa</taxon>
        <taxon>Ecdysozoa</taxon>
        <taxon>Arthropoda</taxon>
        <taxon>Hexapoda</taxon>
        <taxon>Insecta</taxon>
        <taxon>Pterygota</taxon>
        <taxon>Neoptera</taxon>
        <taxon>Endopterygota</taxon>
        <taxon>Hymenoptera</taxon>
        <taxon>Apocrita</taxon>
        <taxon>Aculeata</taxon>
        <taxon>Formicoidea</taxon>
        <taxon>Formicidae</taxon>
        <taxon>Formicinae</taxon>
        <taxon>Lasius</taxon>
        <taxon>Lasius</taxon>
    </lineage>
</organism>
<comment type="caution">
    <text evidence="2">The sequence shown here is derived from an EMBL/GenBank/DDBJ whole genome shotgun (WGS) entry which is preliminary data.</text>
</comment>
<dbReference type="AlphaFoldDB" id="A0A0J7L7H7"/>
<feature type="non-terminal residue" evidence="2">
    <location>
        <position position="21"/>
    </location>
</feature>
<feature type="region of interest" description="Disordered" evidence="1">
    <location>
        <begin position="1"/>
        <end position="21"/>
    </location>
</feature>
<evidence type="ECO:0000256" key="1">
    <source>
        <dbReference type="SAM" id="MobiDB-lite"/>
    </source>
</evidence>
<proteinExistence type="predicted"/>
<accession>A0A0J7L7H7</accession>
<keyword evidence="3" id="KW-1185">Reference proteome</keyword>
<sequence length="21" mass="2489">MKEEKEKGKEVSKDELAPEKR</sequence>
<evidence type="ECO:0000313" key="2">
    <source>
        <dbReference type="EMBL" id="KMQ99406.1"/>
    </source>
</evidence>
<name>A0A0J7L7H7_LASNI</name>
<dbReference type="PaxDb" id="67767-A0A0J7L7H7"/>
<gene>
    <name evidence="2" type="ORF">RF55_1078</name>
</gene>
<evidence type="ECO:0000313" key="3">
    <source>
        <dbReference type="Proteomes" id="UP000036403"/>
    </source>
</evidence>
<dbReference type="Proteomes" id="UP000036403">
    <property type="component" value="Unassembled WGS sequence"/>
</dbReference>
<dbReference type="EMBL" id="LBMM01000360">
    <property type="protein sequence ID" value="KMQ99406.1"/>
    <property type="molecule type" value="Genomic_DNA"/>
</dbReference>
<protein>
    <submittedName>
        <fullName evidence="2">Uncharacterized protein</fullName>
    </submittedName>
</protein>